<keyword evidence="3" id="KW-1185">Reference proteome</keyword>
<dbReference type="OrthoDB" id="48766at2"/>
<evidence type="ECO:0000259" key="1">
    <source>
        <dbReference type="Pfam" id="PF07872"/>
    </source>
</evidence>
<dbReference type="Pfam" id="PF07872">
    <property type="entry name" value="DUF1659"/>
    <property type="match status" value="1"/>
</dbReference>
<dbReference type="RefSeq" id="WP_154307411.1">
    <property type="nucleotide sequence ID" value="NZ_WKKI01000013.1"/>
</dbReference>
<protein>
    <submittedName>
        <fullName evidence="2">DUF1659 domain-containing protein</fullName>
    </submittedName>
</protein>
<feature type="domain" description="DUF1659" evidence="1">
    <location>
        <begin position="4"/>
        <end position="69"/>
    </location>
</feature>
<evidence type="ECO:0000313" key="2">
    <source>
        <dbReference type="EMBL" id="MRX72263.1"/>
    </source>
</evidence>
<accession>A0A7X2LYW7</accession>
<dbReference type="AlphaFoldDB" id="A0A7X2LYW7"/>
<name>A0A7X2LYW7_9BACI</name>
<dbReference type="EMBL" id="WKKI01000013">
    <property type="protein sequence ID" value="MRX72263.1"/>
    <property type="molecule type" value="Genomic_DNA"/>
</dbReference>
<reference evidence="2 3" key="1">
    <citation type="submission" date="2019-11" db="EMBL/GenBank/DDBJ databases">
        <title>Bacillus lacus genome.</title>
        <authorList>
            <person name="Allen C.J."/>
            <person name="Newman J.D."/>
        </authorList>
    </citation>
    <scope>NUCLEOTIDE SEQUENCE [LARGE SCALE GENOMIC DNA]</scope>
    <source>
        <strain evidence="2 3">KCTC 33946</strain>
    </source>
</reference>
<dbReference type="Proteomes" id="UP000448867">
    <property type="component" value="Unassembled WGS sequence"/>
</dbReference>
<dbReference type="InterPro" id="IPR012454">
    <property type="entry name" value="DUF1659"/>
</dbReference>
<gene>
    <name evidence="2" type="ORF">GJU40_08875</name>
</gene>
<sequence>MAETFIQGSVLRIAFENGLDENGKQKLTIKNYSNVKTTATASQLLSAAEAVISLQSKAPMYVGRVDTNHVRP</sequence>
<organism evidence="2 3">
    <name type="scientific">Metabacillus lacus</name>
    <dbReference type="NCBI Taxonomy" id="1983721"/>
    <lineage>
        <taxon>Bacteria</taxon>
        <taxon>Bacillati</taxon>
        <taxon>Bacillota</taxon>
        <taxon>Bacilli</taxon>
        <taxon>Bacillales</taxon>
        <taxon>Bacillaceae</taxon>
        <taxon>Metabacillus</taxon>
    </lineage>
</organism>
<proteinExistence type="predicted"/>
<comment type="caution">
    <text evidence="2">The sequence shown here is derived from an EMBL/GenBank/DDBJ whole genome shotgun (WGS) entry which is preliminary data.</text>
</comment>
<evidence type="ECO:0000313" key="3">
    <source>
        <dbReference type="Proteomes" id="UP000448867"/>
    </source>
</evidence>